<proteinExistence type="predicted"/>
<evidence type="ECO:0000313" key="1">
    <source>
        <dbReference type="EMBL" id="KYD20187.1"/>
    </source>
</evidence>
<reference evidence="1 2" key="1">
    <citation type="submission" date="2016-01" db="EMBL/GenBank/DDBJ databases">
        <title>Draft Genome Sequences of Seven Thermophilic Sporeformers Isolated from Foods.</title>
        <authorList>
            <person name="Berendsen E.M."/>
            <person name="Wells-Bennik M.H."/>
            <person name="Krawcyk A.O."/>
            <person name="De Jong A."/>
            <person name="Holsappel S."/>
            <person name="Eijlander R.T."/>
            <person name="Kuipers O.P."/>
        </authorList>
    </citation>
    <scope>NUCLEOTIDE SEQUENCE [LARGE SCALE GENOMIC DNA]</scope>
    <source>
        <strain evidence="1 2">B4135</strain>
    </source>
</reference>
<dbReference type="Proteomes" id="UP000075683">
    <property type="component" value="Unassembled WGS sequence"/>
</dbReference>
<name>A0A150M6J3_9BACI</name>
<organism evidence="1 2">
    <name type="scientific">Caldibacillus debilis</name>
    <dbReference type="NCBI Taxonomy" id="301148"/>
    <lineage>
        <taxon>Bacteria</taxon>
        <taxon>Bacillati</taxon>
        <taxon>Bacillota</taxon>
        <taxon>Bacilli</taxon>
        <taxon>Bacillales</taxon>
        <taxon>Bacillaceae</taxon>
        <taxon>Caldibacillus</taxon>
    </lineage>
</organism>
<comment type="caution">
    <text evidence="1">The sequence shown here is derived from an EMBL/GenBank/DDBJ whole genome shotgun (WGS) entry which is preliminary data.</text>
</comment>
<gene>
    <name evidence="1" type="ORF">B4135_1963</name>
</gene>
<accession>A0A150M6J3</accession>
<protein>
    <submittedName>
        <fullName evidence="1">Uncharacterized protein</fullName>
    </submittedName>
</protein>
<dbReference type="EMBL" id="LQYT01000036">
    <property type="protein sequence ID" value="KYD20187.1"/>
    <property type="molecule type" value="Genomic_DNA"/>
</dbReference>
<sequence>MGRWEKCPGFRFRPAFFAERVFSAGEEQAKEGTAPGGQ</sequence>
<dbReference type="AlphaFoldDB" id="A0A150M6J3"/>
<evidence type="ECO:0000313" key="2">
    <source>
        <dbReference type="Proteomes" id="UP000075683"/>
    </source>
</evidence>